<feature type="transmembrane region" description="Helical" evidence="1">
    <location>
        <begin position="12"/>
        <end position="32"/>
    </location>
</feature>
<dbReference type="InParanoid" id="A0A1Y2GHS8"/>
<dbReference type="GeneID" id="33561237"/>
<dbReference type="RefSeq" id="XP_021879674.1">
    <property type="nucleotide sequence ID" value="XM_022019392.1"/>
</dbReference>
<keyword evidence="1" id="KW-0472">Membrane</keyword>
<keyword evidence="1" id="KW-0812">Transmembrane</keyword>
<reference evidence="2 3" key="1">
    <citation type="submission" date="2016-07" db="EMBL/GenBank/DDBJ databases">
        <title>Pervasive Adenine N6-methylation of Active Genes in Fungi.</title>
        <authorList>
            <consortium name="DOE Joint Genome Institute"/>
            <person name="Mondo S.J."/>
            <person name="Dannebaum R.O."/>
            <person name="Kuo R.C."/>
            <person name="Labutti K."/>
            <person name="Haridas S."/>
            <person name="Kuo A."/>
            <person name="Salamov A."/>
            <person name="Ahrendt S.R."/>
            <person name="Lipzen A."/>
            <person name="Sullivan W."/>
            <person name="Andreopoulos W.B."/>
            <person name="Clum A."/>
            <person name="Lindquist E."/>
            <person name="Daum C."/>
            <person name="Ramamoorthy G.K."/>
            <person name="Gryganskyi A."/>
            <person name="Culley D."/>
            <person name="Magnuson J.K."/>
            <person name="James T.Y."/>
            <person name="O'Malley M.A."/>
            <person name="Stajich J.E."/>
            <person name="Spatafora J.W."/>
            <person name="Visel A."/>
            <person name="Grigoriev I.V."/>
        </authorList>
    </citation>
    <scope>NUCLEOTIDE SEQUENCE [LARGE SCALE GENOMIC DNA]</scope>
    <source>
        <strain evidence="2 3">NRRL 3116</strain>
    </source>
</reference>
<feature type="transmembrane region" description="Helical" evidence="1">
    <location>
        <begin position="103"/>
        <end position="136"/>
    </location>
</feature>
<dbReference type="EMBL" id="MCFF01000028">
    <property type="protein sequence ID" value="ORZ11359.1"/>
    <property type="molecule type" value="Genomic_DNA"/>
</dbReference>
<sequence length="137" mass="16123">MMVPISYQNYLFHDGFSIITIAFIIWMCFMFCKDKELLSPPLCTRNHPNRYPSPRHPLSLFLLFLSFLFFFFFLFPLRCSLTFPPIFPLFHPASLSHHSSFPTFHFFFSFTCPFSQISCISSSFPIANLILIILLFL</sequence>
<comment type="caution">
    <text evidence="2">The sequence shown here is derived from an EMBL/GenBank/DDBJ whole genome shotgun (WGS) entry which is preliminary data.</text>
</comment>
<feature type="transmembrane region" description="Helical" evidence="1">
    <location>
        <begin position="60"/>
        <end position="83"/>
    </location>
</feature>
<name>A0A1Y2GHS8_9FUNG</name>
<gene>
    <name evidence="2" type="ORF">BCR41DRAFT_112226</name>
</gene>
<keyword evidence="1" id="KW-1133">Transmembrane helix</keyword>
<evidence type="ECO:0000313" key="2">
    <source>
        <dbReference type="EMBL" id="ORZ11359.1"/>
    </source>
</evidence>
<organism evidence="2 3">
    <name type="scientific">Lobosporangium transversale</name>
    <dbReference type="NCBI Taxonomy" id="64571"/>
    <lineage>
        <taxon>Eukaryota</taxon>
        <taxon>Fungi</taxon>
        <taxon>Fungi incertae sedis</taxon>
        <taxon>Mucoromycota</taxon>
        <taxon>Mortierellomycotina</taxon>
        <taxon>Mortierellomycetes</taxon>
        <taxon>Mortierellales</taxon>
        <taxon>Mortierellaceae</taxon>
        <taxon>Lobosporangium</taxon>
    </lineage>
</organism>
<accession>A0A1Y2GHS8</accession>
<dbReference type="Proteomes" id="UP000193648">
    <property type="component" value="Unassembled WGS sequence"/>
</dbReference>
<evidence type="ECO:0000256" key="1">
    <source>
        <dbReference type="SAM" id="Phobius"/>
    </source>
</evidence>
<evidence type="ECO:0000313" key="3">
    <source>
        <dbReference type="Proteomes" id="UP000193648"/>
    </source>
</evidence>
<keyword evidence="3" id="KW-1185">Reference proteome</keyword>
<protein>
    <submittedName>
        <fullName evidence="2">Uncharacterized protein</fullName>
    </submittedName>
</protein>
<dbReference type="AlphaFoldDB" id="A0A1Y2GHS8"/>
<proteinExistence type="predicted"/>